<sequence length="108" mass="11712">MDKQLKSLMNVFTQDVTRAAIENRLPSRDLVDLCEIAMRVAKGSATISELLQVSQIMKDSDDPKESGAALNDAEVASLLGLLHASSLMFVSHLSIFAEGINDDFEGSE</sequence>
<proteinExistence type="predicted"/>
<evidence type="ECO:0000313" key="1">
    <source>
        <dbReference type="EMBL" id="RII84365.1"/>
    </source>
</evidence>
<organism evidence="1 2">
    <name type="scientific">Neopusillimonas maritima</name>
    <dbReference type="NCBI Taxonomy" id="2026239"/>
    <lineage>
        <taxon>Bacteria</taxon>
        <taxon>Pseudomonadati</taxon>
        <taxon>Pseudomonadota</taxon>
        <taxon>Betaproteobacteria</taxon>
        <taxon>Burkholderiales</taxon>
        <taxon>Alcaligenaceae</taxon>
        <taxon>Neopusillimonas</taxon>
    </lineage>
</organism>
<dbReference type="RefSeq" id="WP_119441140.1">
    <property type="nucleotide sequence ID" value="NZ_CP170494.1"/>
</dbReference>
<gene>
    <name evidence="1" type="ORF">CJO09_03900</name>
</gene>
<comment type="caution">
    <text evidence="1">The sequence shown here is derived from an EMBL/GenBank/DDBJ whole genome shotgun (WGS) entry which is preliminary data.</text>
</comment>
<reference evidence="1 2" key="1">
    <citation type="submission" date="2017-08" db="EMBL/GenBank/DDBJ databases">
        <title>Pusillimonas indicus sp. nov., a member of the family Alcaligenaceae isolated from surface seawater.</title>
        <authorList>
            <person name="Li J."/>
        </authorList>
    </citation>
    <scope>NUCLEOTIDE SEQUENCE [LARGE SCALE GENOMIC DNA]</scope>
    <source>
        <strain evidence="1 2">17-4A</strain>
    </source>
</reference>
<keyword evidence="2" id="KW-1185">Reference proteome</keyword>
<protein>
    <submittedName>
        <fullName evidence="1">Uncharacterized protein</fullName>
    </submittedName>
</protein>
<dbReference type="EMBL" id="NQOU01000001">
    <property type="protein sequence ID" value="RII84365.1"/>
    <property type="molecule type" value="Genomic_DNA"/>
</dbReference>
<name>A0ABX9MZF7_9BURK</name>
<evidence type="ECO:0000313" key="2">
    <source>
        <dbReference type="Proteomes" id="UP000266483"/>
    </source>
</evidence>
<dbReference type="Proteomes" id="UP000266483">
    <property type="component" value="Unassembled WGS sequence"/>
</dbReference>
<accession>A0ABX9MZF7</accession>